<gene>
    <name evidence="4" type="ORF">CH63R_13415</name>
</gene>
<proteinExistence type="predicted"/>
<keyword evidence="2" id="KW-0862">Zinc</keyword>
<evidence type="ECO:0000313" key="4">
    <source>
        <dbReference type="EMBL" id="OBR04288.1"/>
    </source>
</evidence>
<evidence type="ECO:0000313" key="5">
    <source>
        <dbReference type="Proteomes" id="UP000092177"/>
    </source>
</evidence>
<keyword evidence="5" id="KW-1185">Reference proteome</keyword>
<evidence type="ECO:0000256" key="1">
    <source>
        <dbReference type="ARBA" id="ARBA00022723"/>
    </source>
</evidence>
<organism evidence="4 5">
    <name type="scientific">Colletotrichum higginsianum (strain IMI 349063)</name>
    <name type="common">Crucifer anthracnose fungus</name>
    <dbReference type="NCBI Taxonomy" id="759273"/>
    <lineage>
        <taxon>Eukaryota</taxon>
        <taxon>Fungi</taxon>
        <taxon>Dikarya</taxon>
        <taxon>Ascomycota</taxon>
        <taxon>Pezizomycotina</taxon>
        <taxon>Sordariomycetes</taxon>
        <taxon>Hypocreomycetidae</taxon>
        <taxon>Glomerellales</taxon>
        <taxon>Glomerellaceae</taxon>
        <taxon>Colletotrichum</taxon>
        <taxon>Colletotrichum destructivum species complex</taxon>
    </lineage>
</organism>
<dbReference type="SUPFAM" id="SSF57924">
    <property type="entry name" value="Inhibitor of apoptosis (IAP) repeat"/>
    <property type="match status" value="1"/>
</dbReference>
<dbReference type="Gene3D" id="1.10.1170.10">
    <property type="entry name" value="Inhibitor Of Apoptosis Protein (2mihbC-IAP-1), Chain A"/>
    <property type="match status" value="1"/>
</dbReference>
<dbReference type="OrthoDB" id="2196114at2759"/>
<evidence type="ECO:0000256" key="2">
    <source>
        <dbReference type="ARBA" id="ARBA00022833"/>
    </source>
</evidence>
<dbReference type="PANTHER" id="PTHR46771">
    <property type="entry name" value="DETERIN"/>
    <property type="match status" value="1"/>
</dbReference>
<dbReference type="Pfam" id="PF00653">
    <property type="entry name" value="BIR"/>
    <property type="match status" value="1"/>
</dbReference>
<dbReference type="PROSITE" id="PS50143">
    <property type="entry name" value="BIR_REPEAT_2"/>
    <property type="match status" value="1"/>
</dbReference>
<evidence type="ECO:0000256" key="3">
    <source>
        <dbReference type="SAM" id="MobiDB-lite"/>
    </source>
</evidence>
<dbReference type="AlphaFoldDB" id="A0A1B7XX00"/>
<feature type="region of interest" description="Disordered" evidence="3">
    <location>
        <begin position="176"/>
        <end position="201"/>
    </location>
</feature>
<accession>A0A1B7XX00</accession>
<dbReference type="PANTHER" id="PTHR46771:SF5">
    <property type="entry name" value="DETERIN"/>
    <property type="match status" value="1"/>
</dbReference>
<dbReference type="GO" id="GO:0046872">
    <property type="term" value="F:metal ion binding"/>
    <property type="evidence" value="ECO:0007669"/>
    <property type="project" value="UniProtKB-KW"/>
</dbReference>
<comment type="caution">
    <text evidence="4">The sequence shown here is derived from an EMBL/GenBank/DDBJ whole genome shotgun (WGS) entry which is preliminary data.</text>
</comment>
<feature type="compositionally biased region" description="Polar residues" evidence="3">
    <location>
        <begin position="137"/>
        <end position="155"/>
    </location>
</feature>
<dbReference type="SMART" id="SM00238">
    <property type="entry name" value="BIR"/>
    <property type="match status" value="1"/>
</dbReference>
<dbReference type="VEuPathDB" id="FungiDB:CH63R_13415"/>
<dbReference type="KEGG" id="chig:CH63R_13415"/>
<keyword evidence="1" id="KW-0479">Metal-binding</keyword>
<dbReference type="GeneID" id="28872496"/>
<dbReference type="EMBL" id="LTAN01000009">
    <property type="protein sequence ID" value="OBR04288.1"/>
    <property type="molecule type" value="Genomic_DNA"/>
</dbReference>
<dbReference type="InterPro" id="IPR051190">
    <property type="entry name" value="Baculoviral_IAP"/>
</dbReference>
<dbReference type="RefSeq" id="XP_018152806.1">
    <property type="nucleotide sequence ID" value="XM_018308389.1"/>
</dbReference>
<dbReference type="InterPro" id="IPR001370">
    <property type="entry name" value="BIR_rpt"/>
</dbReference>
<sequence length="201" mass="22673">MDEFCVRLLSYFERSEDGKPGRWPHPNLSPEDMAGAGFRLVSTQAKSGDSVICNFCSLQAWAWERKDDPYHQHQDGSPKCEYVVSDIFRKHQELFFMKKFEKGETEEPLLTPPMTPTKRTYKPRRRMGLSPIVTVYDSTPSHNATRASEEPQASTGKPFEITVSTGETKVVIQITGGGEHPGLARNESVSSKHLRVQDDIS</sequence>
<feature type="region of interest" description="Disordered" evidence="3">
    <location>
        <begin position="137"/>
        <end position="162"/>
    </location>
</feature>
<protein>
    <submittedName>
        <fullName evidence="4">Baculoviral iap repeat-containing protein 3</fullName>
    </submittedName>
</protein>
<name>A0A1B7XX00_COLHI</name>
<reference evidence="5" key="1">
    <citation type="journal article" date="2017" name="BMC Genomics">
        <title>Gapless genome assembly of Colletotrichum higginsianum reveals chromosome structure and association of transposable elements with secondary metabolite gene clusters.</title>
        <authorList>
            <person name="Dallery J.-F."/>
            <person name="Lapalu N."/>
            <person name="Zampounis A."/>
            <person name="Pigne S."/>
            <person name="Luyten I."/>
            <person name="Amselem J."/>
            <person name="Wittenberg A.H.J."/>
            <person name="Zhou S."/>
            <person name="de Queiroz M.V."/>
            <person name="Robin G.P."/>
            <person name="Auger A."/>
            <person name="Hainaut M."/>
            <person name="Henrissat B."/>
            <person name="Kim K.-T."/>
            <person name="Lee Y.-H."/>
            <person name="Lespinet O."/>
            <person name="Schwartz D.C."/>
            <person name="Thon M.R."/>
            <person name="O'Connell R.J."/>
        </authorList>
    </citation>
    <scope>NUCLEOTIDE SEQUENCE [LARGE SCALE GENOMIC DNA]</scope>
    <source>
        <strain evidence="5">IMI 349063</strain>
    </source>
</reference>
<dbReference type="Proteomes" id="UP000092177">
    <property type="component" value="Chromosome 9"/>
</dbReference>